<evidence type="ECO:0000256" key="2">
    <source>
        <dbReference type="SAM" id="Phobius"/>
    </source>
</evidence>
<name>A0ABY4ZQH6_9CAUL</name>
<proteinExistence type="predicted"/>
<protein>
    <recommendedName>
        <fullName evidence="5">Transmembrane protein</fullName>
    </recommendedName>
</protein>
<evidence type="ECO:0008006" key="5">
    <source>
        <dbReference type="Google" id="ProtNLM"/>
    </source>
</evidence>
<keyword evidence="2" id="KW-0812">Transmembrane</keyword>
<feature type="transmembrane region" description="Helical" evidence="2">
    <location>
        <begin position="70"/>
        <end position="89"/>
    </location>
</feature>
<evidence type="ECO:0000256" key="1">
    <source>
        <dbReference type="SAM" id="MobiDB-lite"/>
    </source>
</evidence>
<gene>
    <name evidence="3" type="ORF">MZV50_21180</name>
</gene>
<reference evidence="3 4" key="1">
    <citation type="submission" date="2022-04" db="EMBL/GenBank/DDBJ databases">
        <title>Genome sequence of soybean root-associated Caulobacter segnis RL271.</title>
        <authorList>
            <person name="Longley R."/>
            <person name="Bonito G."/>
            <person name="Trigodet F."/>
            <person name="Crosson S."/>
            <person name="Fiebig A."/>
        </authorList>
    </citation>
    <scope>NUCLEOTIDE SEQUENCE [LARGE SCALE GENOMIC DNA]</scope>
    <source>
        <strain evidence="3 4">RL271</strain>
    </source>
</reference>
<evidence type="ECO:0000313" key="4">
    <source>
        <dbReference type="Proteomes" id="UP001057520"/>
    </source>
</evidence>
<keyword evidence="2" id="KW-1133">Transmembrane helix</keyword>
<sequence>MTDSQPASPDPAWRAPDEPPTPVSPVPFGKPWSIWCWGGLLSASGVALAVAPRPVLHLLDAHVDATSLPWVRFAGLVLLAYAMGYHVAGWTGQRTYMRASVVLRVFSLVVIGAFVLLDWLPKAWLALGLVDFAGAVWTTLELRWRPKSRP</sequence>
<dbReference type="Proteomes" id="UP001057520">
    <property type="component" value="Chromosome"/>
</dbReference>
<organism evidence="3 4">
    <name type="scientific">Caulobacter segnis</name>
    <dbReference type="NCBI Taxonomy" id="88688"/>
    <lineage>
        <taxon>Bacteria</taxon>
        <taxon>Pseudomonadati</taxon>
        <taxon>Pseudomonadota</taxon>
        <taxon>Alphaproteobacteria</taxon>
        <taxon>Caulobacterales</taxon>
        <taxon>Caulobacteraceae</taxon>
        <taxon>Caulobacter</taxon>
    </lineage>
</organism>
<feature type="transmembrane region" description="Helical" evidence="2">
    <location>
        <begin position="101"/>
        <end position="117"/>
    </location>
</feature>
<keyword evidence="4" id="KW-1185">Reference proteome</keyword>
<feature type="region of interest" description="Disordered" evidence="1">
    <location>
        <begin position="1"/>
        <end position="21"/>
    </location>
</feature>
<accession>A0ABY4ZQH6</accession>
<keyword evidence="2" id="KW-0472">Membrane</keyword>
<evidence type="ECO:0000313" key="3">
    <source>
        <dbReference type="EMBL" id="USQ95048.1"/>
    </source>
</evidence>
<dbReference type="EMBL" id="CP096040">
    <property type="protein sequence ID" value="USQ95048.1"/>
    <property type="molecule type" value="Genomic_DNA"/>
</dbReference>